<dbReference type="EMBL" id="JADYXP020000021">
    <property type="protein sequence ID" value="KAL0103595.1"/>
    <property type="molecule type" value="Genomic_DNA"/>
</dbReference>
<dbReference type="AlphaFoldDB" id="A0AAW2EKY1"/>
<protein>
    <submittedName>
        <fullName evidence="2">Uncharacterized protein</fullName>
    </submittedName>
</protein>
<sequence>MSITRISCERGSELKGPRYASVGVGPDWTRVSTFLRRFGAGDAETRGKEIRREIRQSAGRARREARDKRDIGGKGRDRFELSKIYGRRFDLRARGVTPGSLGQGPVRFTQRRQKRKKEHARGEGGEPRGGKRVAAERDLGTGGQGVAEGNFFFEIHTTDFPIICEGNNKYVQTIVNRAMQRSDRKKLRNYLYDKLYDCVALMVENDG</sequence>
<evidence type="ECO:0000313" key="2">
    <source>
        <dbReference type="EMBL" id="KAL0103595.1"/>
    </source>
</evidence>
<organism evidence="2 3">
    <name type="scientific">Cardiocondyla obscurior</name>
    <dbReference type="NCBI Taxonomy" id="286306"/>
    <lineage>
        <taxon>Eukaryota</taxon>
        <taxon>Metazoa</taxon>
        <taxon>Ecdysozoa</taxon>
        <taxon>Arthropoda</taxon>
        <taxon>Hexapoda</taxon>
        <taxon>Insecta</taxon>
        <taxon>Pterygota</taxon>
        <taxon>Neoptera</taxon>
        <taxon>Endopterygota</taxon>
        <taxon>Hymenoptera</taxon>
        <taxon>Apocrita</taxon>
        <taxon>Aculeata</taxon>
        <taxon>Formicoidea</taxon>
        <taxon>Formicidae</taxon>
        <taxon>Myrmicinae</taxon>
        <taxon>Cardiocondyla</taxon>
    </lineage>
</organism>
<feature type="compositionally biased region" description="Basic residues" evidence="1">
    <location>
        <begin position="109"/>
        <end position="119"/>
    </location>
</feature>
<evidence type="ECO:0000256" key="1">
    <source>
        <dbReference type="SAM" id="MobiDB-lite"/>
    </source>
</evidence>
<accession>A0AAW2EKY1</accession>
<feature type="compositionally biased region" description="Basic and acidic residues" evidence="1">
    <location>
        <begin position="120"/>
        <end position="139"/>
    </location>
</feature>
<evidence type="ECO:0000313" key="3">
    <source>
        <dbReference type="Proteomes" id="UP001430953"/>
    </source>
</evidence>
<dbReference type="Proteomes" id="UP001430953">
    <property type="component" value="Unassembled WGS sequence"/>
</dbReference>
<feature type="region of interest" description="Disordered" evidence="1">
    <location>
        <begin position="95"/>
        <end position="140"/>
    </location>
</feature>
<comment type="caution">
    <text evidence="2">The sequence shown here is derived from an EMBL/GenBank/DDBJ whole genome shotgun (WGS) entry which is preliminary data.</text>
</comment>
<keyword evidence="3" id="KW-1185">Reference proteome</keyword>
<gene>
    <name evidence="2" type="ORF">PUN28_017699</name>
</gene>
<reference evidence="2 3" key="1">
    <citation type="submission" date="2023-03" db="EMBL/GenBank/DDBJ databases">
        <title>High recombination rates correlate with genetic variation in Cardiocondyla obscurior ants.</title>
        <authorList>
            <person name="Errbii M."/>
        </authorList>
    </citation>
    <scope>NUCLEOTIDE SEQUENCE [LARGE SCALE GENOMIC DNA]</scope>
    <source>
        <strain evidence="2">Alpha-2009</strain>
        <tissue evidence="2">Whole body</tissue>
    </source>
</reference>
<name>A0AAW2EKY1_9HYME</name>
<proteinExistence type="predicted"/>